<dbReference type="InterPro" id="IPR038573">
    <property type="entry name" value="BrnT_sf"/>
</dbReference>
<dbReference type="InterPro" id="IPR007460">
    <property type="entry name" value="BrnT_toxin"/>
</dbReference>
<reference evidence="1 2" key="1">
    <citation type="submission" date="2019-07" db="EMBL/GenBank/DDBJ databases">
        <title>Genomic Encyclopedia of Type Strains, Phase I: the one thousand microbial genomes (KMG-I) project.</title>
        <authorList>
            <person name="Kyrpides N."/>
        </authorList>
    </citation>
    <scope>NUCLEOTIDE SEQUENCE [LARGE SCALE GENOMIC DNA]</scope>
    <source>
        <strain evidence="1 2">DSM 375</strain>
    </source>
</reference>
<accession>A0A562J0U4</accession>
<evidence type="ECO:0000313" key="2">
    <source>
        <dbReference type="Proteomes" id="UP000319627"/>
    </source>
</evidence>
<evidence type="ECO:0000313" key="1">
    <source>
        <dbReference type="EMBL" id="TWH76444.1"/>
    </source>
</evidence>
<dbReference type="EMBL" id="VLKG01000002">
    <property type="protein sequence ID" value="TWH76444.1"/>
    <property type="molecule type" value="Genomic_DNA"/>
</dbReference>
<keyword evidence="2" id="KW-1185">Reference proteome</keyword>
<dbReference type="Proteomes" id="UP000319627">
    <property type="component" value="Unassembled WGS sequence"/>
</dbReference>
<dbReference type="AlphaFoldDB" id="A0A562J0U4"/>
<gene>
    <name evidence="1" type="ORF">LX59_00481</name>
</gene>
<sequence>MAIDIEFDPAKAAKALEDRGLDFSKAGQIFQGKHLTRRDDRADYGEDRYNTVGWYEGRLVFVTWTPRGQKRRIISMRHTHEKEQRKIRHLLG</sequence>
<protein>
    <submittedName>
        <fullName evidence="1">Uncharacterized protein</fullName>
    </submittedName>
</protein>
<organism evidence="1 2">
    <name type="scientific">Azomonas agilis</name>
    <dbReference type="NCBI Taxonomy" id="116849"/>
    <lineage>
        <taxon>Bacteria</taxon>
        <taxon>Pseudomonadati</taxon>
        <taxon>Pseudomonadota</taxon>
        <taxon>Gammaproteobacteria</taxon>
        <taxon>Pseudomonadales</taxon>
        <taxon>Pseudomonadaceae</taxon>
        <taxon>Azomonas</taxon>
    </lineage>
</organism>
<dbReference type="Gene3D" id="3.10.450.530">
    <property type="entry name" value="Ribonuclease toxin, BrnT, of type II toxin-antitoxin system"/>
    <property type="match status" value="1"/>
</dbReference>
<dbReference type="Pfam" id="PF04365">
    <property type="entry name" value="BrnT_toxin"/>
    <property type="match status" value="1"/>
</dbReference>
<dbReference type="RefSeq" id="WP_211354805.1">
    <property type="nucleotide sequence ID" value="NZ_VLKG01000002.1"/>
</dbReference>
<comment type="caution">
    <text evidence="1">The sequence shown here is derived from an EMBL/GenBank/DDBJ whole genome shotgun (WGS) entry which is preliminary data.</text>
</comment>
<proteinExistence type="predicted"/>
<name>A0A562J0U4_9GAMM</name>